<evidence type="ECO:0000313" key="1">
    <source>
        <dbReference type="EMBL" id="WVZ12335.1"/>
    </source>
</evidence>
<protein>
    <submittedName>
        <fullName evidence="1">Uncharacterized protein</fullName>
    </submittedName>
</protein>
<sequence>MLPTKDSRFAALTFTFNILVAEIRTLFPTPDGDCALVSKVSNLNIPSNGSTTGSHASKWALKVDATIEAISTAFIPCSPPWVASLILVIVVSNRGLIIPHKLSKIVTEKYRSFSSVFMFSRVLGFTESPIMYANRLDGFFRSERARNVQA</sequence>
<proteinExistence type="predicted"/>
<keyword evidence="2" id="KW-1185">Reference proteome</keyword>
<evidence type="ECO:0000313" key="2">
    <source>
        <dbReference type="Proteomes" id="UP001374535"/>
    </source>
</evidence>
<dbReference type="EMBL" id="CP144696">
    <property type="protein sequence ID" value="WVZ12335.1"/>
    <property type="molecule type" value="Genomic_DNA"/>
</dbReference>
<reference evidence="1 2" key="1">
    <citation type="journal article" date="2023" name="Life. Sci Alliance">
        <title>Evolutionary insights into 3D genome organization and epigenetic landscape of Vigna mungo.</title>
        <authorList>
            <person name="Junaid A."/>
            <person name="Singh B."/>
            <person name="Bhatia S."/>
        </authorList>
    </citation>
    <scope>NUCLEOTIDE SEQUENCE [LARGE SCALE GENOMIC DNA]</scope>
    <source>
        <strain evidence="1">Urdbean</strain>
    </source>
</reference>
<accession>A0AAQ3NM91</accession>
<dbReference type="Proteomes" id="UP001374535">
    <property type="component" value="Chromosome 5"/>
</dbReference>
<gene>
    <name evidence="1" type="ORF">V8G54_016865</name>
</gene>
<dbReference type="AlphaFoldDB" id="A0AAQ3NM91"/>
<name>A0AAQ3NM91_VIGMU</name>
<organism evidence="1 2">
    <name type="scientific">Vigna mungo</name>
    <name type="common">Black gram</name>
    <name type="synonym">Phaseolus mungo</name>
    <dbReference type="NCBI Taxonomy" id="3915"/>
    <lineage>
        <taxon>Eukaryota</taxon>
        <taxon>Viridiplantae</taxon>
        <taxon>Streptophyta</taxon>
        <taxon>Embryophyta</taxon>
        <taxon>Tracheophyta</taxon>
        <taxon>Spermatophyta</taxon>
        <taxon>Magnoliopsida</taxon>
        <taxon>eudicotyledons</taxon>
        <taxon>Gunneridae</taxon>
        <taxon>Pentapetalae</taxon>
        <taxon>rosids</taxon>
        <taxon>fabids</taxon>
        <taxon>Fabales</taxon>
        <taxon>Fabaceae</taxon>
        <taxon>Papilionoideae</taxon>
        <taxon>50 kb inversion clade</taxon>
        <taxon>NPAAA clade</taxon>
        <taxon>indigoferoid/millettioid clade</taxon>
        <taxon>Phaseoleae</taxon>
        <taxon>Vigna</taxon>
    </lineage>
</organism>